<organism evidence="1">
    <name type="scientific">Salmonella enterica subsp. enterica serovar Kottbus</name>
    <dbReference type="NCBI Taxonomy" id="224727"/>
    <lineage>
        <taxon>Bacteria</taxon>
        <taxon>Pseudomonadati</taxon>
        <taxon>Pseudomonadota</taxon>
        <taxon>Gammaproteobacteria</taxon>
        <taxon>Enterobacterales</taxon>
        <taxon>Enterobacteriaceae</taxon>
        <taxon>Salmonella</taxon>
    </lineage>
</organism>
<dbReference type="AlphaFoldDB" id="A0A5U6MHI4"/>
<evidence type="ECO:0000313" key="1">
    <source>
        <dbReference type="EMBL" id="EBQ9797582.1"/>
    </source>
</evidence>
<sequence>MSPLVFRWLYKCHPWSSPSSITVGRFPPSPHRLNPAFSAELLALDNVSFFPSPACTALMTNSVPG</sequence>
<name>A0A5U6MHI4_SALET</name>
<dbReference type="EMBL" id="AAGQTM010000053">
    <property type="protein sequence ID" value="EBQ9797582.1"/>
    <property type="molecule type" value="Genomic_DNA"/>
</dbReference>
<reference evidence="1" key="1">
    <citation type="submission" date="2018-06" db="EMBL/GenBank/DDBJ databases">
        <authorList>
            <person name="Ashton P.M."/>
            <person name="Dallman T."/>
            <person name="Nair S."/>
            <person name="De Pinna E."/>
            <person name="Peters T."/>
            <person name="Grant K."/>
        </authorList>
    </citation>
    <scope>NUCLEOTIDE SEQUENCE</scope>
    <source>
        <strain evidence="1">430336</strain>
    </source>
</reference>
<comment type="caution">
    <text evidence="1">The sequence shown here is derived from an EMBL/GenBank/DDBJ whole genome shotgun (WGS) entry which is preliminary data.</text>
</comment>
<accession>A0A5U6MHI4</accession>
<protein>
    <submittedName>
        <fullName evidence="1">Uncharacterized protein</fullName>
    </submittedName>
</protein>
<proteinExistence type="predicted"/>
<gene>
    <name evidence="1" type="ORF">DM035_26095</name>
</gene>